<dbReference type="GO" id="GO:0032259">
    <property type="term" value="P:methylation"/>
    <property type="evidence" value="ECO:0007669"/>
    <property type="project" value="UniProtKB-KW"/>
</dbReference>
<evidence type="ECO:0000313" key="1">
    <source>
        <dbReference type="EMBL" id="SDM91954.1"/>
    </source>
</evidence>
<dbReference type="InterPro" id="IPR029063">
    <property type="entry name" value="SAM-dependent_MTases_sf"/>
</dbReference>
<dbReference type="SUPFAM" id="SSF53335">
    <property type="entry name" value="S-adenosyl-L-methionine-dependent methyltransferases"/>
    <property type="match status" value="1"/>
</dbReference>
<evidence type="ECO:0000313" key="2">
    <source>
        <dbReference type="Proteomes" id="UP000199451"/>
    </source>
</evidence>
<sequence>MSDLRNLLQFLNPSDARRALENPSKALRVVKNSLNATPNKEQLDSQRAASERRRELARLFNCEESKIDSYYSEIMRSPIPNRLAEVENEFANKSYSPGGMDFNGETAYIISRLLDPSTVLEVGVANGMSTFYLLTALDQTSVDNSVVYGIDRPQFENQIRERRGKIALKNAGGYIPDEKEVGWIAPKSLRMRHNYQIQIGDFTKILEPVLEEIDGLDFGIYDASKDPSEMRYAYNKIIDSLVPGGVLLSDDILHTDVFQEVSATREGKYATFYNCGIFRKQN</sequence>
<proteinExistence type="predicted"/>
<keyword evidence="2" id="KW-1185">Reference proteome</keyword>
<reference evidence="2" key="1">
    <citation type="submission" date="2016-10" db="EMBL/GenBank/DDBJ databases">
        <authorList>
            <person name="Varghese N."/>
            <person name="Submissions S."/>
        </authorList>
    </citation>
    <scope>NUCLEOTIDE SEQUENCE [LARGE SCALE GENOMIC DNA]</scope>
    <source>
        <strain evidence="2">CGMCC 1.10119</strain>
    </source>
</reference>
<dbReference type="OrthoDB" id="238943at2157"/>
<organism evidence="1 2">
    <name type="scientific">Halogranum gelatinilyticum</name>
    <dbReference type="NCBI Taxonomy" id="660521"/>
    <lineage>
        <taxon>Archaea</taxon>
        <taxon>Methanobacteriati</taxon>
        <taxon>Methanobacteriota</taxon>
        <taxon>Stenosarchaea group</taxon>
        <taxon>Halobacteria</taxon>
        <taxon>Halobacteriales</taxon>
        <taxon>Haloferacaceae</taxon>
    </lineage>
</organism>
<accession>A0A1G9X5D3</accession>
<protein>
    <submittedName>
        <fullName evidence="1">Predicted O-methyltransferase YrrM</fullName>
    </submittedName>
</protein>
<dbReference type="GO" id="GO:0008168">
    <property type="term" value="F:methyltransferase activity"/>
    <property type="evidence" value="ECO:0007669"/>
    <property type="project" value="UniProtKB-KW"/>
</dbReference>
<keyword evidence="1" id="KW-0489">Methyltransferase</keyword>
<dbReference type="EMBL" id="FNHL01000004">
    <property type="protein sequence ID" value="SDM91954.1"/>
    <property type="molecule type" value="Genomic_DNA"/>
</dbReference>
<name>A0A1G9X5D3_9EURY</name>
<dbReference type="RefSeq" id="WP_089698485.1">
    <property type="nucleotide sequence ID" value="NZ_FNHL01000004.1"/>
</dbReference>
<dbReference type="Proteomes" id="UP000199451">
    <property type="component" value="Unassembled WGS sequence"/>
</dbReference>
<dbReference type="Gene3D" id="3.40.50.150">
    <property type="entry name" value="Vaccinia Virus protein VP39"/>
    <property type="match status" value="1"/>
</dbReference>
<gene>
    <name evidence="1" type="ORF">SAMN04487949_2847</name>
</gene>
<keyword evidence="1" id="KW-0808">Transferase</keyword>
<dbReference type="AlphaFoldDB" id="A0A1G9X5D3"/>
<dbReference type="Pfam" id="PF13578">
    <property type="entry name" value="Methyltransf_24"/>
    <property type="match status" value="1"/>
</dbReference>